<dbReference type="Pfam" id="PF03370">
    <property type="entry name" value="CBM_21"/>
    <property type="match status" value="1"/>
</dbReference>
<reference evidence="3 4" key="1">
    <citation type="submission" date="2024-05" db="EMBL/GenBank/DDBJ databases">
        <title>A draft genome resource for the thread blight pathogen Marasmius tenuissimus strain MS-2.</title>
        <authorList>
            <person name="Yulfo-Soto G.E."/>
            <person name="Baruah I.K."/>
            <person name="Amoako-Attah I."/>
            <person name="Bukari Y."/>
            <person name="Meinhardt L.W."/>
            <person name="Bailey B.A."/>
            <person name="Cohen S.P."/>
        </authorList>
    </citation>
    <scope>NUCLEOTIDE SEQUENCE [LARGE SCALE GENOMIC DNA]</scope>
    <source>
        <strain evidence="3 4">MS-2</strain>
    </source>
</reference>
<comment type="caution">
    <text evidence="3">The sequence shown here is derived from an EMBL/GenBank/DDBJ whole genome shotgun (WGS) entry which is preliminary data.</text>
</comment>
<feature type="compositionally biased region" description="Low complexity" evidence="1">
    <location>
        <begin position="761"/>
        <end position="775"/>
    </location>
</feature>
<dbReference type="EMBL" id="JBBXMP010000006">
    <property type="protein sequence ID" value="KAL0070517.1"/>
    <property type="molecule type" value="Genomic_DNA"/>
</dbReference>
<organism evidence="3 4">
    <name type="scientific">Marasmius tenuissimus</name>
    <dbReference type="NCBI Taxonomy" id="585030"/>
    <lineage>
        <taxon>Eukaryota</taxon>
        <taxon>Fungi</taxon>
        <taxon>Dikarya</taxon>
        <taxon>Basidiomycota</taxon>
        <taxon>Agaricomycotina</taxon>
        <taxon>Agaricomycetes</taxon>
        <taxon>Agaricomycetidae</taxon>
        <taxon>Agaricales</taxon>
        <taxon>Marasmiineae</taxon>
        <taxon>Marasmiaceae</taxon>
        <taxon>Marasmius</taxon>
    </lineage>
</organism>
<feature type="domain" description="CBM21" evidence="2">
    <location>
        <begin position="303"/>
        <end position="413"/>
    </location>
</feature>
<feature type="region of interest" description="Disordered" evidence="1">
    <location>
        <begin position="190"/>
        <end position="215"/>
    </location>
</feature>
<feature type="compositionally biased region" description="Pro residues" evidence="1">
    <location>
        <begin position="152"/>
        <end position="163"/>
    </location>
</feature>
<feature type="compositionally biased region" description="Basic and acidic residues" evidence="1">
    <location>
        <begin position="140"/>
        <end position="151"/>
    </location>
</feature>
<feature type="compositionally biased region" description="Low complexity" evidence="1">
    <location>
        <begin position="36"/>
        <end position="48"/>
    </location>
</feature>
<evidence type="ECO:0000256" key="1">
    <source>
        <dbReference type="SAM" id="MobiDB-lite"/>
    </source>
</evidence>
<feature type="region of interest" description="Disordered" evidence="1">
    <location>
        <begin position="1"/>
        <end position="163"/>
    </location>
</feature>
<dbReference type="PANTHER" id="PTHR12307">
    <property type="entry name" value="PROTEIN PHOSPHATASE 1 REGULATORY SUBUNIT"/>
    <property type="match status" value="1"/>
</dbReference>
<sequence>MSTPVFDPLDTPVSRHSNSTGAPLPSIPRRGSSSRTTVPKVATPTKPADSTVHITLQQATPPEDDKSSSDSTTRRRARTSGTSDSTLLSPQSKTRPFLKLMTPSSLPVTPTPTFRTPRSKKEEKHSFPTVIDSSSSSDEEAVKELAEDDTPRPPVYITPNPRPPVELAFQRTLSESHVYRPGLLSLSKASAPVTPVTPAPPIVRKKSGQPVKSSLKRSSFSGCISIGLSGISSKSEPTTPTIAKAVKFDSHLERVKLFIAEQKPLAVSRDGSPTDETDSDFPDFIFGREEKKSLTMKLMNMPPILNLAADVVLEEMKFLPELSSVTGRIRVRNLAFQKWVAVRFTFDDWQTTSEVTGKYVESASPIVDVFSFVIKLNDMLPRLEEKTMIVAIRYSVHGREIWDNNGGKNYIVTFSRQSKPQAEKKPTFTDDSRSGGGDIAVLRNRLEEVVQNQEAEEGLSTLKQLRRGPQRKPIPDFKNGQSFAARYDFGSSFKESWTPPESAVPLPSYATVRHVRMNSYPSQTPQKHIMRKNSPGSPRDARDDMFQPSPYVPSDHEEATSPLPVHTERATRHHQRGYFDLDFLGDTPHAVGLKRTPAGFMQPSPSEDTATSEALCIASPEYFMMSPTDTTPRSMADLTSDSRSHYLMPTFASPLTETTPALSSPSSSSTSSSPSADEFVSSLTAALTRDIEIERSNYHQFLSRFCFYTGTESGTSSSSDPNSPTDDLSRSSSSESVDVLLGQSPRLQGYAFGPHITPPATRSGSVTPTSVTSSGAEDSRSPTPVLA</sequence>
<feature type="compositionally biased region" description="Basic and acidic residues" evidence="1">
    <location>
        <begin position="421"/>
        <end position="433"/>
    </location>
</feature>
<dbReference type="PROSITE" id="PS51159">
    <property type="entry name" value="CBM21"/>
    <property type="match status" value="1"/>
</dbReference>
<accession>A0ABR3A977</accession>
<keyword evidence="4" id="KW-1185">Reference proteome</keyword>
<feature type="compositionally biased region" description="Low complexity" evidence="1">
    <location>
        <begin position="102"/>
        <end position="116"/>
    </location>
</feature>
<feature type="region of interest" description="Disordered" evidence="1">
    <location>
        <begin position="713"/>
        <end position="787"/>
    </location>
</feature>
<feature type="region of interest" description="Disordered" evidence="1">
    <location>
        <begin position="521"/>
        <end position="572"/>
    </location>
</feature>
<proteinExistence type="predicted"/>
<evidence type="ECO:0000259" key="2">
    <source>
        <dbReference type="PROSITE" id="PS51159"/>
    </source>
</evidence>
<feature type="region of interest" description="Disordered" evidence="1">
    <location>
        <begin position="417"/>
        <end position="436"/>
    </location>
</feature>
<dbReference type="Gene3D" id="2.60.40.2440">
    <property type="entry name" value="Carbohydrate binding type-21 domain"/>
    <property type="match status" value="1"/>
</dbReference>
<evidence type="ECO:0000313" key="3">
    <source>
        <dbReference type="EMBL" id="KAL0070517.1"/>
    </source>
</evidence>
<dbReference type="Proteomes" id="UP001437256">
    <property type="component" value="Unassembled WGS sequence"/>
</dbReference>
<evidence type="ECO:0000313" key="4">
    <source>
        <dbReference type="Proteomes" id="UP001437256"/>
    </source>
</evidence>
<feature type="compositionally biased region" description="Low complexity" evidence="1">
    <location>
        <begin position="713"/>
        <end position="741"/>
    </location>
</feature>
<dbReference type="PANTHER" id="PTHR12307:SF36">
    <property type="entry name" value="GLYCOGEN-BINDING SUBUNIT 76A"/>
    <property type="match status" value="1"/>
</dbReference>
<protein>
    <recommendedName>
        <fullName evidence="2">CBM21 domain-containing protein</fullName>
    </recommendedName>
</protein>
<dbReference type="InterPro" id="IPR050782">
    <property type="entry name" value="PP1_regulatory_subunit_3"/>
</dbReference>
<dbReference type="InterPro" id="IPR005036">
    <property type="entry name" value="CBM21_dom"/>
</dbReference>
<feature type="region of interest" description="Disordered" evidence="1">
    <location>
        <begin position="656"/>
        <end position="676"/>
    </location>
</feature>
<gene>
    <name evidence="3" type="ORF">AAF712_002350</name>
</gene>
<dbReference type="InterPro" id="IPR038175">
    <property type="entry name" value="CBM21_dom_sf"/>
</dbReference>
<name>A0ABR3A977_9AGAR</name>